<evidence type="ECO:0000256" key="4">
    <source>
        <dbReference type="ARBA" id="ARBA00011823"/>
    </source>
</evidence>
<comment type="subunit">
    <text evidence="4 16">Homooctamer.</text>
</comment>
<evidence type="ECO:0000256" key="2">
    <source>
        <dbReference type="ARBA" id="ARBA00004694"/>
    </source>
</evidence>
<dbReference type="InterPro" id="IPR013785">
    <property type="entry name" value="Aldolase_TIM"/>
</dbReference>
<keyword evidence="15" id="KW-0460">Magnesium</keyword>
<comment type="similarity">
    <text evidence="3 17">Belongs to the ALAD family.</text>
</comment>
<dbReference type="EC" id="4.2.1.24" evidence="5 16"/>
<evidence type="ECO:0000256" key="1">
    <source>
        <dbReference type="ARBA" id="ARBA00001947"/>
    </source>
</evidence>
<dbReference type="FunFam" id="3.20.20.70:FF:000019">
    <property type="entry name" value="Delta-aminolevulinic acid dehydratase"/>
    <property type="match status" value="1"/>
</dbReference>
<dbReference type="CDD" id="cd00384">
    <property type="entry name" value="ALAD_PBGS"/>
    <property type="match status" value="1"/>
</dbReference>
<evidence type="ECO:0000256" key="8">
    <source>
        <dbReference type="ARBA" id="ARBA00023239"/>
    </source>
</evidence>
<dbReference type="PRINTS" id="PR00144">
    <property type="entry name" value="DALDHYDRTASE"/>
</dbReference>
<evidence type="ECO:0000313" key="19">
    <source>
        <dbReference type="Proteomes" id="UP000282654"/>
    </source>
</evidence>
<organism evidence="18 19">
    <name type="scientific">Thermodesulfitimonas autotrophica</name>
    <dbReference type="NCBI Taxonomy" id="1894989"/>
    <lineage>
        <taxon>Bacteria</taxon>
        <taxon>Bacillati</taxon>
        <taxon>Bacillota</taxon>
        <taxon>Clostridia</taxon>
        <taxon>Thermoanaerobacterales</taxon>
        <taxon>Thermoanaerobacteraceae</taxon>
        <taxon>Thermodesulfitimonas</taxon>
    </lineage>
</organism>
<feature type="binding site" evidence="13">
    <location>
        <position position="217"/>
    </location>
    <ligand>
        <name>5-aminolevulinate</name>
        <dbReference type="ChEBI" id="CHEBI:356416"/>
        <label>1</label>
    </ligand>
</feature>
<dbReference type="AlphaFoldDB" id="A0A3N5BSE7"/>
<dbReference type="PROSITE" id="PS00169">
    <property type="entry name" value="D_ALA_DEHYDRATASE"/>
    <property type="match status" value="1"/>
</dbReference>
<dbReference type="GO" id="GO:0005829">
    <property type="term" value="C:cytosol"/>
    <property type="evidence" value="ECO:0007669"/>
    <property type="project" value="TreeGrafter"/>
</dbReference>
<name>A0A3N5BSE7_9THEO</name>
<dbReference type="PANTHER" id="PTHR11458">
    <property type="entry name" value="DELTA-AMINOLEVULINIC ACID DEHYDRATASE"/>
    <property type="match status" value="1"/>
</dbReference>
<evidence type="ECO:0000256" key="9">
    <source>
        <dbReference type="ARBA" id="ARBA00023244"/>
    </source>
</evidence>
<evidence type="ECO:0000256" key="12">
    <source>
        <dbReference type="PIRSR" id="PIRSR001415-1"/>
    </source>
</evidence>
<dbReference type="SUPFAM" id="SSF51569">
    <property type="entry name" value="Aldolase"/>
    <property type="match status" value="1"/>
</dbReference>
<dbReference type="UniPathway" id="UPA00251">
    <property type="reaction ID" value="UER00318"/>
</dbReference>
<feature type="binding site" evidence="13">
    <location>
        <position position="274"/>
    </location>
    <ligand>
        <name>5-aminolevulinate</name>
        <dbReference type="ChEBI" id="CHEBI:356416"/>
        <label>2</label>
    </ligand>
</feature>
<dbReference type="GO" id="GO:0006782">
    <property type="term" value="P:protoporphyrinogen IX biosynthetic process"/>
    <property type="evidence" value="ECO:0007669"/>
    <property type="project" value="UniProtKB-UniPathway"/>
</dbReference>
<dbReference type="Proteomes" id="UP000282654">
    <property type="component" value="Unassembled WGS sequence"/>
</dbReference>
<sequence length="325" mass="35226">MGFPVTRPRRLRVSEAMRRLVRETELNAGDLIYPVFVTEGTGVVVPVEAMPGVNRFSVDTLLSEVERVVAVGVPGIIIFGVPAEKDEAGSGAWAADGVVQRAVRAVKERFPDLLVMTDVCLCAYTSHGHCGVVQQGRIANDATLEILARTAVSHARAGADIVAPSDMMDGRVKAIRAALDAAGYHEVAIMAYSAKYASAFYGPFREAADSRPQFGDRRSYQMDPANGAEALLEVALDLEEGADIVMVKPALAYLDVIYRVKKRFQRPVAAYNVSGEYAMVKAAAAHGWVDEQAVVLEMLTAMKRAGADMILTYFAKDVATWLKEK</sequence>
<feature type="binding site" evidence="14">
    <location>
        <position position="120"/>
    </location>
    <ligand>
        <name>Zn(2+)</name>
        <dbReference type="ChEBI" id="CHEBI:29105"/>
        <note>catalytic</note>
    </ligand>
</feature>
<evidence type="ECO:0000256" key="13">
    <source>
        <dbReference type="PIRSR" id="PIRSR001415-2"/>
    </source>
</evidence>
<comment type="cofactor">
    <cofactor evidence="1">
        <name>Zn(2+)</name>
        <dbReference type="ChEBI" id="CHEBI:29105"/>
    </cofactor>
</comment>
<feature type="active site" description="Schiff-base intermediate with substrate" evidence="12">
    <location>
        <position position="195"/>
    </location>
</feature>
<dbReference type="GO" id="GO:0004655">
    <property type="term" value="F:porphobilinogen synthase activity"/>
    <property type="evidence" value="ECO:0007669"/>
    <property type="project" value="UniProtKB-EC"/>
</dbReference>
<feature type="binding site" evidence="14">
    <location>
        <position position="122"/>
    </location>
    <ligand>
        <name>Zn(2+)</name>
        <dbReference type="ChEBI" id="CHEBI:29105"/>
        <note>catalytic</note>
    </ligand>
</feature>
<dbReference type="InterPro" id="IPR001731">
    <property type="entry name" value="ALAD"/>
</dbReference>
<proteinExistence type="inferred from homology"/>
<protein>
    <recommendedName>
        <fullName evidence="6 16">Delta-aminolevulinic acid dehydratase</fullName>
        <ecNumber evidence="5 16">4.2.1.24</ecNumber>
    </recommendedName>
</protein>
<feature type="binding site" evidence="14">
    <location>
        <position position="130"/>
    </location>
    <ligand>
        <name>Zn(2+)</name>
        <dbReference type="ChEBI" id="CHEBI:29105"/>
        <note>catalytic</note>
    </ligand>
</feature>
<dbReference type="Gene3D" id="3.20.20.70">
    <property type="entry name" value="Aldolase class I"/>
    <property type="match status" value="1"/>
</dbReference>
<comment type="catalytic activity">
    <reaction evidence="11 16">
        <text>2 5-aminolevulinate = porphobilinogen + 2 H2O + H(+)</text>
        <dbReference type="Rhea" id="RHEA:24064"/>
        <dbReference type="ChEBI" id="CHEBI:15377"/>
        <dbReference type="ChEBI" id="CHEBI:15378"/>
        <dbReference type="ChEBI" id="CHEBI:58126"/>
        <dbReference type="ChEBI" id="CHEBI:356416"/>
        <dbReference type="EC" id="4.2.1.24"/>
    </reaction>
</comment>
<keyword evidence="8 16" id="KW-0456">Lyase</keyword>
<feature type="binding site" evidence="15">
    <location>
        <position position="233"/>
    </location>
    <ligand>
        <name>Mg(2+)</name>
        <dbReference type="ChEBI" id="CHEBI:18420"/>
    </ligand>
</feature>
<keyword evidence="9 16" id="KW-0627">Porphyrin biosynthesis</keyword>
<accession>A0A3N5BSE7</accession>
<keyword evidence="14" id="KW-0862">Zinc</keyword>
<dbReference type="PANTHER" id="PTHR11458:SF0">
    <property type="entry name" value="DELTA-AMINOLEVULINIC ACID DEHYDRATASE"/>
    <property type="match status" value="1"/>
</dbReference>
<reference evidence="18 19" key="1">
    <citation type="submission" date="2018-11" db="EMBL/GenBank/DDBJ databases">
        <title>Genomic Encyclopedia of Type Strains, Phase IV (KMG-IV): sequencing the most valuable type-strain genomes for metagenomic binning, comparative biology and taxonomic classification.</title>
        <authorList>
            <person name="Goeker M."/>
        </authorList>
    </citation>
    <scope>NUCLEOTIDE SEQUENCE [LARGE SCALE GENOMIC DNA]</scope>
    <source>
        <strain evidence="18 19">DSM 102936</strain>
    </source>
</reference>
<evidence type="ECO:0000256" key="14">
    <source>
        <dbReference type="PIRSR" id="PIRSR001415-3"/>
    </source>
</evidence>
<dbReference type="Pfam" id="PF00490">
    <property type="entry name" value="ALAD"/>
    <property type="match status" value="1"/>
</dbReference>
<evidence type="ECO:0000256" key="16">
    <source>
        <dbReference type="RuleBase" id="RU000515"/>
    </source>
</evidence>
<feature type="active site" description="Schiff-base intermediate with substrate" evidence="12">
    <location>
        <position position="248"/>
    </location>
</feature>
<evidence type="ECO:0000256" key="5">
    <source>
        <dbReference type="ARBA" id="ARBA00012053"/>
    </source>
</evidence>
<dbReference type="NCBIfam" id="NF006762">
    <property type="entry name" value="PRK09283.1"/>
    <property type="match status" value="1"/>
</dbReference>
<gene>
    <name evidence="18" type="ORF">EDD75_0945</name>
</gene>
<dbReference type="OrthoDB" id="9805001at2"/>
<dbReference type="SMART" id="SM01004">
    <property type="entry name" value="ALAD"/>
    <property type="match status" value="1"/>
</dbReference>
<dbReference type="EMBL" id="RKRE01000002">
    <property type="protein sequence ID" value="RPF46691.1"/>
    <property type="molecule type" value="Genomic_DNA"/>
</dbReference>
<comment type="pathway">
    <text evidence="2">Porphyrin-containing compound metabolism; protoporphyrin-IX biosynthesis; coproporphyrinogen-III from 5-aminolevulinate: step 1/4.</text>
</comment>
<keyword evidence="7" id="KW-0350">Heme biosynthesis</keyword>
<evidence type="ECO:0000256" key="6">
    <source>
        <dbReference type="ARBA" id="ARBA00020771"/>
    </source>
</evidence>
<evidence type="ECO:0000256" key="15">
    <source>
        <dbReference type="PIRSR" id="PIRSR001415-5"/>
    </source>
</evidence>
<feature type="binding site" evidence="13">
    <location>
        <position position="313"/>
    </location>
    <ligand>
        <name>5-aminolevulinate</name>
        <dbReference type="ChEBI" id="CHEBI:356416"/>
        <label>2</label>
    </ligand>
</feature>
<keyword evidence="14" id="KW-0479">Metal-binding</keyword>
<dbReference type="PIRSF" id="PIRSF001415">
    <property type="entry name" value="Porphbilin_synth"/>
    <property type="match status" value="1"/>
</dbReference>
<feature type="binding site" evidence="13">
    <location>
        <position position="205"/>
    </location>
    <ligand>
        <name>5-aminolevulinate</name>
        <dbReference type="ChEBI" id="CHEBI:356416"/>
        <label>1</label>
    </ligand>
</feature>
<dbReference type="RefSeq" id="WP_123928763.1">
    <property type="nucleotide sequence ID" value="NZ_RKRE01000002.1"/>
</dbReference>
<keyword evidence="19" id="KW-1185">Reference proteome</keyword>
<evidence type="ECO:0000256" key="3">
    <source>
        <dbReference type="ARBA" id="ARBA00008055"/>
    </source>
</evidence>
<dbReference type="InterPro" id="IPR030656">
    <property type="entry name" value="ALAD_AS"/>
</dbReference>
<comment type="function">
    <text evidence="10">Catalyzes an early step in the biosynthesis of tetrapyrroles. Binds two molecules of 5-aminolevulinate per subunit, each at a distinct site, and catalyzes their condensation to form porphobilinogen.</text>
</comment>
<evidence type="ECO:0000256" key="10">
    <source>
        <dbReference type="ARBA" id="ARBA00025628"/>
    </source>
</evidence>
<evidence type="ECO:0000256" key="17">
    <source>
        <dbReference type="RuleBase" id="RU004161"/>
    </source>
</evidence>
<evidence type="ECO:0000256" key="11">
    <source>
        <dbReference type="ARBA" id="ARBA00047651"/>
    </source>
</evidence>
<evidence type="ECO:0000313" key="18">
    <source>
        <dbReference type="EMBL" id="RPF46691.1"/>
    </source>
</evidence>
<dbReference type="GO" id="GO:0008270">
    <property type="term" value="F:zinc ion binding"/>
    <property type="evidence" value="ECO:0007669"/>
    <property type="project" value="TreeGrafter"/>
</dbReference>
<evidence type="ECO:0000256" key="7">
    <source>
        <dbReference type="ARBA" id="ARBA00023133"/>
    </source>
</evidence>
<comment type="caution">
    <text evidence="18">The sequence shown here is derived from an EMBL/GenBank/DDBJ whole genome shotgun (WGS) entry which is preliminary data.</text>
</comment>